<dbReference type="SUPFAM" id="SSF52374">
    <property type="entry name" value="Nucleotidylyl transferase"/>
    <property type="match status" value="1"/>
</dbReference>
<dbReference type="InterPro" id="IPR023468">
    <property type="entry name" value="Riboflavin_kinase"/>
</dbReference>
<keyword evidence="8 14" id="KW-0418">Kinase</keyword>
<dbReference type="InterPro" id="IPR002606">
    <property type="entry name" value="Riboflavin_kinase_bac"/>
</dbReference>
<evidence type="ECO:0000256" key="8">
    <source>
        <dbReference type="ARBA" id="ARBA00022777"/>
    </source>
</evidence>
<evidence type="ECO:0000313" key="16">
    <source>
        <dbReference type="EMBL" id="SET10013.1"/>
    </source>
</evidence>
<dbReference type="GO" id="GO:0008531">
    <property type="term" value="F:riboflavin kinase activity"/>
    <property type="evidence" value="ECO:0007669"/>
    <property type="project" value="UniProtKB-UniRule"/>
</dbReference>
<dbReference type="PIRSF" id="PIRSF004491">
    <property type="entry name" value="FAD_Synth"/>
    <property type="match status" value="1"/>
</dbReference>
<dbReference type="GeneID" id="78287297"/>
<protein>
    <recommendedName>
        <fullName evidence="14">Riboflavin biosynthesis protein</fullName>
    </recommendedName>
    <domain>
        <recommendedName>
            <fullName evidence="14">Riboflavin kinase</fullName>
            <ecNumber evidence="14">2.7.1.26</ecNumber>
        </recommendedName>
        <alternativeName>
            <fullName evidence="14">Flavokinase</fullName>
        </alternativeName>
    </domain>
    <domain>
        <recommendedName>
            <fullName evidence="14">FMN adenylyltransferase</fullName>
            <ecNumber evidence="14">2.7.7.2</ecNumber>
        </recommendedName>
        <alternativeName>
            <fullName evidence="14">FAD pyrophosphorylase</fullName>
        </alternativeName>
        <alternativeName>
            <fullName evidence="14">FAD synthase</fullName>
        </alternativeName>
    </domain>
</protein>
<dbReference type="CDD" id="cd02064">
    <property type="entry name" value="FAD_synthetase_N"/>
    <property type="match status" value="1"/>
</dbReference>
<dbReference type="NCBIfam" id="TIGR00083">
    <property type="entry name" value="ribF"/>
    <property type="match status" value="1"/>
</dbReference>
<keyword evidence="17" id="KW-1185">Reference proteome</keyword>
<comment type="pathway">
    <text evidence="1 14">Cofactor biosynthesis; FAD biosynthesis; FAD from FMN: step 1/1.</text>
</comment>
<evidence type="ECO:0000256" key="3">
    <source>
        <dbReference type="ARBA" id="ARBA00022630"/>
    </source>
</evidence>
<dbReference type="PANTHER" id="PTHR22749:SF6">
    <property type="entry name" value="RIBOFLAVIN KINASE"/>
    <property type="match status" value="1"/>
</dbReference>
<dbReference type="Proteomes" id="UP000198558">
    <property type="component" value="Unassembled WGS sequence"/>
</dbReference>
<dbReference type="RefSeq" id="WP_092351687.1">
    <property type="nucleotide sequence ID" value="NZ_CANTIP010000001.1"/>
</dbReference>
<evidence type="ECO:0000256" key="12">
    <source>
        <dbReference type="ARBA" id="ARBA00047880"/>
    </source>
</evidence>
<evidence type="ECO:0000256" key="10">
    <source>
        <dbReference type="ARBA" id="ARBA00022840"/>
    </source>
</evidence>
<keyword evidence="3 14" id="KW-0285">Flavoprotein</keyword>
<dbReference type="EMBL" id="FOIN01000001">
    <property type="protein sequence ID" value="SET10013.1"/>
    <property type="molecule type" value="Genomic_DNA"/>
</dbReference>
<dbReference type="GO" id="GO:0009398">
    <property type="term" value="P:FMN biosynthetic process"/>
    <property type="evidence" value="ECO:0007669"/>
    <property type="project" value="UniProtKB-UniRule"/>
</dbReference>
<accession>A0A1I0BSI3</accession>
<dbReference type="SMART" id="SM00904">
    <property type="entry name" value="Flavokinase"/>
    <property type="match status" value="1"/>
</dbReference>
<dbReference type="UniPathway" id="UPA00276">
    <property type="reaction ID" value="UER00406"/>
</dbReference>
<comment type="catalytic activity">
    <reaction evidence="12 14">
        <text>riboflavin + ATP = FMN + ADP + H(+)</text>
        <dbReference type="Rhea" id="RHEA:14357"/>
        <dbReference type="ChEBI" id="CHEBI:15378"/>
        <dbReference type="ChEBI" id="CHEBI:30616"/>
        <dbReference type="ChEBI" id="CHEBI:57986"/>
        <dbReference type="ChEBI" id="CHEBI:58210"/>
        <dbReference type="ChEBI" id="CHEBI:456216"/>
        <dbReference type="EC" id="2.7.1.26"/>
    </reaction>
</comment>
<keyword evidence="6 14" id="KW-0548">Nucleotidyltransferase</keyword>
<evidence type="ECO:0000256" key="7">
    <source>
        <dbReference type="ARBA" id="ARBA00022741"/>
    </source>
</evidence>
<evidence type="ECO:0000256" key="14">
    <source>
        <dbReference type="PIRNR" id="PIRNR004491"/>
    </source>
</evidence>
<dbReference type="Gene3D" id="2.40.30.30">
    <property type="entry name" value="Riboflavin kinase-like"/>
    <property type="match status" value="1"/>
</dbReference>
<dbReference type="PANTHER" id="PTHR22749">
    <property type="entry name" value="RIBOFLAVIN KINASE/FMN ADENYLYLTRANSFERASE"/>
    <property type="match status" value="1"/>
</dbReference>
<comment type="pathway">
    <text evidence="2 14">Cofactor biosynthesis; FMN biosynthesis; FMN from riboflavin (ATP route): step 1/1.</text>
</comment>
<dbReference type="FunFam" id="3.40.50.620:FF:000021">
    <property type="entry name" value="Riboflavin biosynthesis protein"/>
    <property type="match status" value="1"/>
</dbReference>
<evidence type="ECO:0000313" key="17">
    <source>
        <dbReference type="Proteomes" id="UP000198558"/>
    </source>
</evidence>
<feature type="domain" description="Riboflavin kinase" evidence="15">
    <location>
        <begin position="180"/>
        <end position="304"/>
    </location>
</feature>
<evidence type="ECO:0000256" key="9">
    <source>
        <dbReference type="ARBA" id="ARBA00022827"/>
    </source>
</evidence>
<dbReference type="EC" id="2.7.1.26" evidence="14"/>
<dbReference type="Gene3D" id="3.40.50.620">
    <property type="entry name" value="HUPs"/>
    <property type="match status" value="1"/>
</dbReference>
<comment type="catalytic activity">
    <reaction evidence="13 14">
        <text>FMN + ATP + H(+) = FAD + diphosphate</text>
        <dbReference type="Rhea" id="RHEA:17237"/>
        <dbReference type="ChEBI" id="CHEBI:15378"/>
        <dbReference type="ChEBI" id="CHEBI:30616"/>
        <dbReference type="ChEBI" id="CHEBI:33019"/>
        <dbReference type="ChEBI" id="CHEBI:57692"/>
        <dbReference type="ChEBI" id="CHEBI:58210"/>
        <dbReference type="EC" id="2.7.7.2"/>
    </reaction>
</comment>
<name>A0A1I0BSI3_9FIRM</name>
<dbReference type="AlphaFoldDB" id="A0A1I0BSI3"/>
<dbReference type="InterPro" id="IPR014729">
    <property type="entry name" value="Rossmann-like_a/b/a_fold"/>
</dbReference>
<organism evidence="16 17">
    <name type="scientific">Thomasclavelia cocleata</name>
    <dbReference type="NCBI Taxonomy" id="69824"/>
    <lineage>
        <taxon>Bacteria</taxon>
        <taxon>Bacillati</taxon>
        <taxon>Bacillota</taxon>
        <taxon>Erysipelotrichia</taxon>
        <taxon>Erysipelotrichales</taxon>
        <taxon>Coprobacillaceae</taxon>
        <taxon>Thomasclavelia</taxon>
    </lineage>
</organism>
<proteinExistence type="inferred from homology"/>
<dbReference type="OrthoDB" id="9803667at2"/>
<keyword evidence="9 14" id="KW-0274">FAD</keyword>
<dbReference type="GO" id="GO:0005524">
    <property type="term" value="F:ATP binding"/>
    <property type="evidence" value="ECO:0007669"/>
    <property type="project" value="UniProtKB-UniRule"/>
</dbReference>
<evidence type="ECO:0000256" key="11">
    <source>
        <dbReference type="ARBA" id="ARBA00023268"/>
    </source>
</evidence>
<dbReference type="EC" id="2.7.7.2" evidence="14"/>
<gene>
    <name evidence="16" type="ORF">SAMN04489758_101255</name>
</gene>
<dbReference type="GO" id="GO:0009231">
    <property type="term" value="P:riboflavin biosynthetic process"/>
    <property type="evidence" value="ECO:0007669"/>
    <property type="project" value="InterPro"/>
</dbReference>
<dbReference type="InterPro" id="IPR015865">
    <property type="entry name" value="Riboflavin_kinase_bac/euk"/>
</dbReference>
<dbReference type="GO" id="GO:0003919">
    <property type="term" value="F:FMN adenylyltransferase activity"/>
    <property type="evidence" value="ECO:0007669"/>
    <property type="project" value="UniProtKB-UniRule"/>
</dbReference>
<dbReference type="GO" id="GO:0006747">
    <property type="term" value="P:FAD biosynthetic process"/>
    <property type="evidence" value="ECO:0007669"/>
    <property type="project" value="UniProtKB-UniRule"/>
</dbReference>
<evidence type="ECO:0000256" key="13">
    <source>
        <dbReference type="ARBA" id="ARBA00049494"/>
    </source>
</evidence>
<evidence type="ECO:0000256" key="4">
    <source>
        <dbReference type="ARBA" id="ARBA00022643"/>
    </source>
</evidence>
<keyword evidence="11" id="KW-0511">Multifunctional enzyme</keyword>
<sequence>MKIIYLNEQDNLFLKPSCVALGFFDGFHLGHLKLVKEVISVAKKNDLKKGLLTFDVQPKSFLTNQSFKYLMSLEDKIELLKKYNFDYLFVLQFNEALAKLEPEEFIKEYIIEAKIKHVVCGFDFHFGNHGLGDSNVLIKNSNNNYQVTIIEKLEYENHKISSSYLRELLNNGDVETVTKLLNRPYSVSGEVIYGRQNGHKIGFPTANIDVKDYVLPQNGVYGAKVFIDDKVYLGMANLGFNPTFKTLSKVSLEVNIFDFDEDVYGKVITIAFIKKIRAEKKFESVNKLIEQLNNDKQYITTHVK</sequence>
<dbReference type="Pfam" id="PF06574">
    <property type="entry name" value="FAD_syn"/>
    <property type="match status" value="1"/>
</dbReference>
<keyword evidence="7 14" id="KW-0547">Nucleotide-binding</keyword>
<evidence type="ECO:0000256" key="5">
    <source>
        <dbReference type="ARBA" id="ARBA00022679"/>
    </source>
</evidence>
<evidence type="ECO:0000256" key="6">
    <source>
        <dbReference type="ARBA" id="ARBA00022695"/>
    </source>
</evidence>
<dbReference type="NCBIfam" id="NF004162">
    <property type="entry name" value="PRK05627.1-5"/>
    <property type="match status" value="1"/>
</dbReference>
<evidence type="ECO:0000259" key="15">
    <source>
        <dbReference type="SMART" id="SM00904"/>
    </source>
</evidence>
<comment type="similarity">
    <text evidence="14">Belongs to the ribF family.</text>
</comment>
<dbReference type="UniPathway" id="UPA00277">
    <property type="reaction ID" value="UER00407"/>
</dbReference>
<dbReference type="InterPro" id="IPR023465">
    <property type="entry name" value="Riboflavin_kinase_dom_sf"/>
</dbReference>
<dbReference type="Pfam" id="PF01687">
    <property type="entry name" value="Flavokinase"/>
    <property type="match status" value="1"/>
</dbReference>
<keyword evidence="5 14" id="KW-0808">Transferase</keyword>
<dbReference type="SUPFAM" id="SSF82114">
    <property type="entry name" value="Riboflavin kinase-like"/>
    <property type="match status" value="1"/>
</dbReference>
<evidence type="ECO:0000256" key="1">
    <source>
        <dbReference type="ARBA" id="ARBA00004726"/>
    </source>
</evidence>
<evidence type="ECO:0000256" key="2">
    <source>
        <dbReference type="ARBA" id="ARBA00005201"/>
    </source>
</evidence>
<dbReference type="InterPro" id="IPR015864">
    <property type="entry name" value="FAD_synthase"/>
</dbReference>
<reference evidence="17" key="1">
    <citation type="submission" date="2016-10" db="EMBL/GenBank/DDBJ databases">
        <authorList>
            <person name="Varghese N."/>
            <person name="Submissions S."/>
        </authorList>
    </citation>
    <scope>NUCLEOTIDE SEQUENCE [LARGE SCALE GENOMIC DNA]</scope>
    <source>
        <strain evidence="17">DSM 1551</strain>
    </source>
</reference>
<keyword evidence="10 14" id="KW-0067">ATP-binding</keyword>
<keyword evidence="4 14" id="KW-0288">FMN</keyword>